<keyword evidence="2" id="KW-1185">Reference proteome</keyword>
<evidence type="ECO:0000313" key="2">
    <source>
        <dbReference type="Proteomes" id="UP000789860"/>
    </source>
</evidence>
<comment type="caution">
    <text evidence="1">The sequence shown here is derived from an EMBL/GenBank/DDBJ whole genome shotgun (WGS) entry which is preliminary data.</text>
</comment>
<evidence type="ECO:0000313" key="1">
    <source>
        <dbReference type="EMBL" id="CAG8487990.1"/>
    </source>
</evidence>
<name>A0ACA9KRN2_9GLOM</name>
<accession>A0ACA9KRN2</accession>
<dbReference type="EMBL" id="CAJVPM010002532">
    <property type="protein sequence ID" value="CAG8487990.1"/>
    <property type="molecule type" value="Genomic_DNA"/>
</dbReference>
<protein>
    <submittedName>
        <fullName evidence="1">6459_t:CDS:1</fullName>
    </submittedName>
</protein>
<dbReference type="Proteomes" id="UP000789860">
    <property type="component" value="Unassembled WGS sequence"/>
</dbReference>
<proteinExistence type="predicted"/>
<organism evidence="1 2">
    <name type="scientific">Scutellospora calospora</name>
    <dbReference type="NCBI Taxonomy" id="85575"/>
    <lineage>
        <taxon>Eukaryota</taxon>
        <taxon>Fungi</taxon>
        <taxon>Fungi incertae sedis</taxon>
        <taxon>Mucoromycota</taxon>
        <taxon>Glomeromycotina</taxon>
        <taxon>Glomeromycetes</taxon>
        <taxon>Diversisporales</taxon>
        <taxon>Gigasporaceae</taxon>
        <taxon>Scutellospora</taxon>
    </lineage>
</organism>
<gene>
    <name evidence="1" type="ORF">SCALOS_LOCUS2707</name>
</gene>
<sequence>MIYETQKNIIENLEKDKKELNDLYEQCKRNHVDYDSIKNQLETIKKNKDRLEKDNEELKNKMNEKEKKIDEINNNVKEIFNIVKDLPLTLLHELVKEIEKNNYKTVDINEQIKRLQQLSK</sequence>
<reference evidence="1" key="1">
    <citation type="submission" date="2021-06" db="EMBL/GenBank/DDBJ databases">
        <authorList>
            <person name="Kallberg Y."/>
            <person name="Tangrot J."/>
            <person name="Rosling A."/>
        </authorList>
    </citation>
    <scope>NUCLEOTIDE SEQUENCE</scope>
    <source>
        <strain evidence="1">AU212A</strain>
    </source>
</reference>